<gene>
    <name evidence="5" type="ORF">S7S_17480</name>
</gene>
<evidence type="ECO:0000256" key="1">
    <source>
        <dbReference type="ARBA" id="ARBA00008861"/>
    </source>
</evidence>
<feature type="domain" description="Gamma-glutamylcyclotransferase AIG2-like" evidence="4">
    <location>
        <begin position="6"/>
        <end position="115"/>
    </location>
</feature>
<evidence type="ECO:0000313" key="5">
    <source>
        <dbReference type="EMBL" id="AJD49908.1"/>
    </source>
</evidence>
<evidence type="ECO:0000313" key="6">
    <source>
        <dbReference type="Proteomes" id="UP000006764"/>
    </source>
</evidence>
<organism evidence="5 6">
    <name type="scientific">Isoalcanivorax pacificus W11-5</name>
    <dbReference type="NCBI Taxonomy" id="391936"/>
    <lineage>
        <taxon>Bacteria</taxon>
        <taxon>Pseudomonadati</taxon>
        <taxon>Pseudomonadota</taxon>
        <taxon>Gammaproteobacteria</taxon>
        <taxon>Oceanospirillales</taxon>
        <taxon>Alcanivoracaceae</taxon>
        <taxon>Isoalcanivorax</taxon>
    </lineage>
</organism>
<evidence type="ECO:0000256" key="3">
    <source>
        <dbReference type="RuleBase" id="RU367036"/>
    </source>
</evidence>
<dbReference type="PANTHER" id="PTHR12510">
    <property type="entry name" value="TROPONIN C-AKIN-1 PROTEIN"/>
    <property type="match status" value="1"/>
</dbReference>
<dbReference type="GO" id="GO:0005829">
    <property type="term" value="C:cytosol"/>
    <property type="evidence" value="ECO:0007669"/>
    <property type="project" value="TreeGrafter"/>
</dbReference>
<dbReference type="KEGG" id="apac:S7S_17480"/>
<evidence type="ECO:0000256" key="2">
    <source>
        <dbReference type="PIRSR" id="PIRSR639126-1"/>
    </source>
</evidence>
<proteinExistence type="inferred from homology"/>
<dbReference type="Pfam" id="PF06094">
    <property type="entry name" value="GGACT"/>
    <property type="match status" value="1"/>
</dbReference>
<keyword evidence="6" id="KW-1185">Reference proteome</keyword>
<reference evidence="5 6" key="1">
    <citation type="journal article" date="2012" name="J. Bacteriol.">
        <title>Genome sequence of an alkane-degrading bacterium, Alcanivorax pacificus type strain W11-5, isolated from deep sea sediment.</title>
        <authorList>
            <person name="Lai Q."/>
            <person name="Shao Z."/>
        </authorList>
    </citation>
    <scope>NUCLEOTIDE SEQUENCE [LARGE SCALE GENOMIC DNA]</scope>
    <source>
        <strain evidence="5 6">W11-5</strain>
    </source>
</reference>
<dbReference type="PANTHER" id="PTHR12510:SF4">
    <property type="entry name" value="GAMMA-GLUTAMYLAMINECYCLOTRANSFERASE"/>
    <property type="match status" value="1"/>
</dbReference>
<dbReference type="AlphaFoldDB" id="A0A0B4XTU0"/>
<evidence type="ECO:0000259" key="4">
    <source>
        <dbReference type="Pfam" id="PF06094"/>
    </source>
</evidence>
<dbReference type="RefSeq" id="WP_008734834.1">
    <property type="nucleotide sequence ID" value="NZ_CP004387.1"/>
</dbReference>
<dbReference type="CDD" id="cd06661">
    <property type="entry name" value="GGCT_like"/>
    <property type="match status" value="1"/>
</dbReference>
<dbReference type="GO" id="GO:0061929">
    <property type="term" value="F:gamma-glutamylaminecyclotransferase activity"/>
    <property type="evidence" value="ECO:0007669"/>
    <property type="project" value="InterPro"/>
</dbReference>
<dbReference type="InterPro" id="IPR009288">
    <property type="entry name" value="AIG2-like_dom"/>
</dbReference>
<dbReference type="EMBL" id="CP004387">
    <property type="protein sequence ID" value="AJD49908.1"/>
    <property type="molecule type" value="Genomic_DNA"/>
</dbReference>
<dbReference type="STRING" id="391936.S7S_17480"/>
<name>A0A0B4XTU0_9GAMM</name>
<dbReference type="SUPFAM" id="SSF110857">
    <property type="entry name" value="Gamma-glutamyl cyclotransferase-like"/>
    <property type="match status" value="1"/>
</dbReference>
<feature type="active site" description="Proton acceptor" evidence="2">
    <location>
        <position position="75"/>
    </location>
</feature>
<dbReference type="InterPro" id="IPR036568">
    <property type="entry name" value="GGCT-like_sf"/>
</dbReference>
<protein>
    <recommendedName>
        <fullName evidence="3">Gamma-glutamylcyclotransferase family protein</fullName>
    </recommendedName>
</protein>
<sequence>MAFHRVFVYGTLLAGEANHHWLRGAPCLGAWRTPACYRLFSLGAYPVLVPGGRYAVEGEMYRVDEAGLALLDRLEDYPVDYLRRQLRTPFGPAWVYYQKQPPQGGRLLPHGNWRRVRARPTVGEPQ</sequence>
<dbReference type="InterPro" id="IPR013024">
    <property type="entry name" value="GGCT-like"/>
</dbReference>
<comment type="similarity">
    <text evidence="1 3">Belongs to the gamma-glutamylcyclotransferase family.</text>
</comment>
<dbReference type="Proteomes" id="UP000006764">
    <property type="component" value="Chromosome"/>
</dbReference>
<dbReference type="HOGENOM" id="CLU_083466_5_2_6"/>
<accession>A0A0B4XTU0</accession>
<dbReference type="InterPro" id="IPR039126">
    <property type="entry name" value="GGACT"/>
</dbReference>
<dbReference type="Gene3D" id="3.10.490.10">
    <property type="entry name" value="Gamma-glutamyl cyclotransferase-like"/>
    <property type="match status" value="1"/>
</dbReference>